<dbReference type="GO" id="GO:0004867">
    <property type="term" value="F:serine-type endopeptidase inhibitor activity"/>
    <property type="evidence" value="ECO:0007669"/>
    <property type="project" value="UniProtKB-KW"/>
</dbReference>
<dbReference type="SUPFAM" id="SSF57567">
    <property type="entry name" value="Serine protease inhibitors"/>
    <property type="match status" value="3"/>
</dbReference>
<dbReference type="CDD" id="cd19579">
    <property type="entry name" value="serpin1K-like"/>
    <property type="match status" value="1"/>
</dbReference>
<dbReference type="PANTHER" id="PTHR11461:SF211">
    <property type="entry name" value="GH10112P-RELATED"/>
    <property type="match status" value="1"/>
</dbReference>
<dbReference type="CDD" id="cd19941">
    <property type="entry name" value="TIL"/>
    <property type="match status" value="3"/>
</dbReference>
<sequence length="690" mass="76718">MLKSLLLLCVASGLLFADTFAGDTDDDERSSAYAYANSSSHSSSETRERCGKNERYVKCPTSLCVPFTCDQLGKPITCPRIIPGRCPDKPACVCNEGYVRNKKGVCIPKGKCPSCGGDPNARAGCGHLCSERCGSTKPVPKDCPCELNGCVCKPGYIYDAQQRKCVKKGHCSAPCKQNEVYTSCANGGCGKWNCTQYYQPDLCIDPIKCNPGCVCQKDYLRAPNGTCIPKDLCPAVLCPKPNEIYDSCILACPLRQCGIDDRAVLCAADQPCQPPGCRCKDGTYRNTDDICVTWEECPKEPETGPYTCDDSVEQLLEDGNYNWTAHFMHEAITKYPNKSNIMSAFSCFVPIGEMALYAEGNTLDELLKTLNLRSKEDIRCVFPRIISRLRAELNVILNIANRIFTTDVYPLTDEFLDDTKNVFDAVAESLDFNQPQAAADRINTWVSNETNNRIKDIATPDMFSSDTRLVLANAIYFLGNWVSQFDPDKTEDRPFYVSKEKTVQIPTMYQQRSFKYGEHPDLKCKTLEMPYKGGNFSFLIYLPDDVEGLKTMLEQLKYPKAFFDSHGAMSYQKVQAYIPKIKCESEYDLSGIMRSGGMRDVFDSSKSNLTGILKQYERLFVSAAKQKAFGLVNEIGTEAAAANIIVVGTTSAVSPPPRTYIFDAKQPFAFYIMYGRIPIFSGTFYGDSIP</sequence>
<dbReference type="Pfam" id="PF01826">
    <property type="entry name" value="TIL"/>
    <property type="match status" value="2"/>
</dbReference>
<evidence type="ECO:0000259" key="6">
    <source>
        <dbReference type="SMART" id="SM00093"/>
    </source>
</evidence>
<dbReference type="InterPro" id="IPR023796">
    <property type="entry name" value="Serpin_dom"/>
</dbReference>
<accession>A0ABD0TB55</accession>
<evidence type="ECO:0000256" key="2">
    <source>
        <dbReference type="ARBA" id="ARBA00022690"/>
    </source>
</evidence>
<protein>
    <recommendedName>
        <fullName evidence="6">Serpin domain-containing protein</fullName>
    </recommendedName>
</protein>
<dbReference type="SMART" id="SM00093">
    <property type="entry name" value="SERPIN"/>
    <property type="match status" value="1"/>
</dbReference>
<dbReference type="InterPro" id="IPR000215">
    <property type="entry name" value="Serpin_fam"/>
</dbReference>
<comment type="similarity">
    <text evidence="1 4">Belongs to the serpin family.</text>
</comment>
<evidence type="ECO:0000256" key="3">
    <source>
        <dbReference type="ARBA" id="ARBA00022900"/>
    </source>
</evidence>
<reference evidence="7 8" key="1">
    <citation type="submission" date="2024-06" db="EMBL/GenBank/DDBJ databases">
        <title>A chromosome-level genome assembly of beet webworm, Loxostege sticticalis.</title>
        <authorList>
            <person name="Zhang Y."/>
        </authorList>
    </citation>
    <scope>NUCLEOTIDE SEQUENCE [LARGE SCALE GENOMIC DNA]</scope>
    <source>
        <strain evidence="7">AQ028</strain>
        <tissue evidence="7">Male pupae</tissue>
    </source>
</reference>
<dbReference type="InterPro" id="IPR042178">
    <property type="entry name" value="Serpin_sf_1"/>
</dbReference>
<dbReference type="Gene3D" id="2.30.39.10">
    <property type="entry name" value="Alpha-1-antitrypsin, domain 1"/>
    <property type="match status" value="1"/>
</dbReference>
<dbReference type="Gene3D" id="2.10.25.10">
    <property type="entry name" value="Laminin"/>
    <property type="match status" value="3"/>
</dbReference>
<comment type="caution">
    <text evidence="7">The sequence shown here is derived from an EMBL/GenBank/DDBJ whole genome shotgun (WGS) entry which is preliminary data.</text>
</comment>
<feature type="chain" id="PRO_5044806781" description="Serpin domain-containing protein" evidence="5">
    <location>
        <begin position="22"/>
        <end position="690"/>
    </location>
</feature>
<keyword evidence="3" id="KW-0722">Serine protease inhibitor</keyword>
<dbReference type="Pfam" id="PF00079">
    <property type="entry name" value="Serpin"/>
    <property type="match status" value="1"/>
</dbReference>
<evidence type="ECO:0000256" key="5">
    <source>
        <dbReference type="SAM" id="SignalP"/>
    </source>
</evidence>
<dbReference type="AlphaFoldDB" id="A0ABD0TB55"/>
<organism evidence="7 8">
    <name type="scientific">Loxostege sticticalis</name>
    <name type="common">Beet webworm moth</name>
    <dbReference type="NCBI Taxonomy" id="481309"/>
    <lineage>
        <taxon>Eukaryota</taxon>
        <taxon>Metazoa</taxon>
        <taxon>Ecdysozoa</taxon>
        <taxon>Arthropoda</taxon>
        <taxon>Hexapoda</taxon>
        <taxon>Insecta</taxon>
        <taxon>Pterygota</taxon>
        <taxon>Neoptera</taxon>
        <taxon>Endopterygota</taxon>
        <taxon>Lepidoptera</taxon>
        <taxon>Glossata</taxon>
        <taxon>Ditrysia</taxon>
        <taxon>Pyraloidea</taxon>
        <taxon>Crambidae</taxon>
        <taxon>Pyraustinae</taxon>
        <taxon>Loxostege</taxon>
    </lineage>
</organism>
<dbReference type="InterPro" id="IPR036186">
    <property type="entry name" value="Serpin_sf"/>
</dbReference>
<gene>
    <name evidence="7" type="ORF">ABMA28_015748</name>
</gene>
<proteinExistence type="inferred from homology"/>
<name>A0ABD0TB55_LOXSC</name>
<dbReference type="SUPFAM" id="SSF56574">
    <property type="entry name" value="Serpins"/>
    <property type="match status" value="1"/>
</dbReference>
<feature type="domain" description="Serpin" evidence="6">
    <location>
        <begin position="325"/>
        <end position="687"/>
    </location>
</feature>
<feature type="signal peptide" evidence="5">
    <location>
        <begin position="1"/>
        <end position="21"/>
    </location>
</feature>
<dbReference type="InterPro" id="IPR042185">
    <property type="entry name" value="Serpin_sf_2"/>
</dbReference>
<dbReference type="InterPro" id="IPR036084">
    <property type="entry name" value="Ser_inhib-like_sf"/>
</dbReference>
<dbReference type="InterPro" id="IPR002919">
    <property type="entry name" value="TIL_dom"/>
</dbReference>
<dbReference type="EMBL" id="JBEDNZ010000007">
    <property type="protein sequence ID" value="KAL0840529.1"/>
    <property type="molecule type" value="Genomic_DNA"/>
</dbReference>
<dbReference type="PANTHER" id="PTHR11461">
    <property type="entry name" value="SERINE PROTEASE INHIBITOR, SERPIN"/>
    <property type="match status" value="1"/>
</dbReference>
<dbReference type="Gene3D" id="3.30.497.10">
    <property type="entry name" value="Antithrombin, subunit I, domain 2"/>
    <property type="match status" value="1"/>
</dbReference>
<evidence type="ECO:0000256" key="4">
    <source>
        <dbReference type="RuleBase" id="RU000411"/>
    </source>
</evidence>
<dbReference type="Proteomes" id="UP001549921">
    <property type="component" value="Unassembled WGS sequence"/>
</dbReference>
<evidence type="ECO:0000313" key="7">
    <source>
        <dbReference type="EMBL" id="KAL0840529.1"/>
    </source>
</evidence>
<keyword evidence="5" id="KW-0732">Signal</keyword>
<keyword evidence="2" id="KW-0646">Protease inhibitor</keyword>
<evidence type="ECO:0000313" key="8">
    <source>
        <dbReference type="Proteomes" id="UP001549921"/>
    </source>
</evidence>
<evidence type="ECO:0000256" key="1">
    <source>
        <dbReference type="ARBA" id="ARBA00009500"/>
    </source>
</evidence>